<dbReference type="EMBL" id="UINC01060708">
    <property type="protein sequence ID" value="SVB85496.1"/>
    <property type="molecule type" value="Genomic_DNA"/>
</dbReference>
<evidence type="ECO:0008006" key="2">
    <source>
        <dbReference type="Google" id="ProtNLM"/>
    </source>
</evidence>
<evidence type="ECO:0000313" key="1">
    <source>
        <dbReference type="EMBL" id="SVB85496.1"/>
    </source>
</evidence>
<name>A0A382HDZ5_9ZZZZ</name>
<proteinExistence type="predicted"/>
<accession>A0A382HDZ5</accession>
<organism evidence="1">
    <name type="scientific">marine metagenome</name>
    <dbReference type="NCBI Taxonomy" id="408172"/>
    <lineage>
        <taxon>unclassified sequences</taxon>
        <taxon>metagenomes</taxon>
        <taxon>ecological metagenomes</taxon>
    </lineage>
</organism>
<reference evidence="1" key="1">
    <citation type="submission" date="2018-05" db="EMBL/GenBank/DDBJ databases">
        <authorList>
            <person name="Lanie J.A."/>
            <person name="Ng W.-L."/>
            <person name="Kazmierczak K.M."/>
            <person name="Andrzejewski T.M."/>
            <person name="Davidsen T.M."/>
            <person name="Wayne K.J."/>
            <person name="Tettelin H."/>
            <person name="Glass J.I."/>
            <person name="Rusch D."/>
            <person name="Podicherti R."/>
            <person name="Tsui H.-C.T."/>
            <person name="Winkler M.E."/>
        </authorList>
    </citation>
    <scope>NUCLEOTIDE SEQUENCE</scope>
</reference>
<dbReference type="InterPro" id="IPR045499">
    <property type="entry name" value="DUF6492"/>
</dbReference>
<protein>
    <recommendedName>
        <fullName evidence="2">Nucleotide-diphospho-sugar transferase domain-containing protein</fullName>
    </recommendedName>
</protein>
<dbReference type="Pfam" id="PF20102">
    <property type="entry name" value="DUF6492"/>
    <property type="match status" value="1"/>
</dbReference>
<dbReference type="AlphaFoldDB" id="A0A382HDZ5"/>
<gene>
    <name evidence="1" type="ORF">METZ01_LOCUS238350</name>
</gene>
<sequence>MDIDSAIQIKDSEFDAYVECKKIRERWGRENAALQYRAGWIYQQILKLLCHRIIDSLSETYVVVDADVMFVRDVYFNPNNFQYNESTQYHIPYKKSYEKLVGEADSSALLLKRRQRHSFISHHMVFNKIIMEELIHHIESYHKKDFVEALLDSIDYEQKSPFSEWDLYGNWMHENHKDKCEHRQLKWLEIDFIPTQEKLQELSNNYDIVCSHSWSRNKAFAE</sequence>